<dbReference type="PANTHER" id="PTHR47989:SF2">
    <property type="entry name" value="SERINE_THREONINE-PROTEIN KINASE PBL7-RELATED"/>
    <property type="match status" value="1"/>
</dbReference>
<gene>
    <name evidence="4" type="ORF">GOBAR_AA17311</name>
</gene>
<keyword evidence="1" id="KW-0418">Kinase</keyword>
<evidence type="ECO:0000313" key="4">
    <source>
        <dbReference type="EMBL" id="PPS03369.1"/>
    </source>
</evidence>
<dbReference type="OrthoDB" id="1938319at2759"/>
<protein>
    <recommendedName>
        <fullName evidence="6">Protein kinase domain-containing protein</fullName>
    </recommendedName>
</protein>
<dbReference type="Gene3D" id="3.30.200.20">
    <property type="entry name" value="Phosphorylase Kinase, domain 1"/>
    <property type="match status" value="1"/>
</dbReference>
<dbReference type="PANTHER" id="PTHR47989">
    <property type="entry name" value="OS01G0750732 PROTEIN"/>
    <property type="match status" value="1"/>
</dbReference>
<dbReference type="SUPFAM" id="SSF56112">
    <property type="entry name" value="Protein kinase-like (PK-like)"/>
    <property type="match status" value="1"/>
</dbReference>
<evidence type="ECO:0000256" key="2">
    <source>
        <dbReference type="ARBA" id="ARBA00022741"/>
    </source>
</evidence>
<keyword evidence="2" id="KW-0547">Nucleotide-binding</keyword>
<accession>A0A2P5XJ32</accession>
<organism evidence="4 5">
    <name type="scientific">Gossypium barbadense</name>
    <name type="common">Sea Island cotton</name>
    <name type="synonym">Hibiscus barbadensis</name>
    <dbReference type="NCBI Taxonomy" id="3634"/>
    <lineage>
        <taxon>Eukaryota</taxon>
        <taxon>Viridiplantae</taxon>
        <taxon>Streptophyta</taxon>
        <taxon>Embryophyta</taxon>
        <taxon>Tracheophyta</taxon>
        <taxon>Spermatophyta</taxon>
        <taxon>Magnoliopsida</taxon>
        <taxon>eudicotyledons</taxon>
        <taxon>Gunneridae</taxon>
        <taxon>Pentapetalae</taxon>
        <taxon>rosids</taxon>
        <taxon>malvids</taxon>
        <taxon>Malvales</taxon>
        <taxon>Malvaceae</taxon>
        <taxon>Malvoideae</taxon>
        <taxon>Gossypium</taxon>
    </lineage>
</organism>
<evidence type="ECO:0008006" key="6">
    <source>
        <dbReference type="Google" id="ProtNLM"/>
    </source>
</evidence>
<keyword evidence="1" id="KW-0808">Transferase</keyword>
<evidence type="ECO:0000313" key="5">
    <source>
        <dbReference type="Proteomes" id="UP000239757"/>
    </source>
</evidence>
<proteinExistence type="predicted"/>
<dbReference type="GO" id="GO:0005524">
    <property type="term" value="F:ATP binding"/>
    <property type="evidence" value="ECO:0007669"/>
    <property type="project" value="UniProtKB-KW"/>
</dbReference>
<keyword evidence="1" id="KW-0723">Serine/threonine-protein kinase</keyword>
<reference evidence="4 5" key="1">
    <citation type="submission" date="2015-01" db="EMBL/GenBank/DDBJ databases">
        <title>Genome of allotetraploid Gossypium barbadense reveals genomic plasticity and fiber elongation in cotton evolution.</title>
        <authorList>
            <person name="Chen X."/>
            <person name="Liu X."/>
            <person name="Zhao B."/>
            <person name="Zheng H."/>
            <person name="Hu Y."/>
            <person name="Lu G."/>
            <person name="Yang C."/>
            <person name="Chen J."/>
            <person name="Shan C."/>
            <person name="Zhang L."/>
            <person name="Zhou Y."/>
            <person name="Wang L."/>
            <person name="Guo W."/>
            <person name="Bai Y."/>
            <person name="Ruan J."/>
            <person name="Shangguan X."/>
            <person name="Mao Y."/>
            <person name="Jiang J."/>
            <person name="Zhu Y."/>
            <person name="Lei J."/>
            <person name="Kang H."/>
            <person name="Chen S."/>
            <person name="He X."/>
            <person name="Wang R."/>
            <person name="Wang Y."/>
            <person name="Chen J."/>
            <person name="Wang L."/>
            <person name="Yu S."/>
            <person name="Wang B."/>
            <person name="Wei J."/>
            <person name="Song S."/>
            <person name="Lu X."/>
            <person name="Gao Z."/>
            <person name="Gu W."/>
            <person name="Deng X."/>
            <person name="Ma D."/>
            <person name="Wang S."/>
            <person name="Liang W."/>
            <person name="Fang L."/>
            <person name="Cai C."/>
            <person name="Zhu X."/>
            <person name="Zhou B."/>
            <person name="Zhang Y."/>
            <person name="Chen Z."/>
            <person name="Xu S."/>
            <person name="Zhu R."/>
            <person name="Wang S."/>
            <person name="Zhang T."/>
            <person name="Zhao G."/>
        </authorList>
    </citation>
    <scope>NUCLEOTIDE SEQUENCE [LARGE SCALE GENOMIC DNA]</scope>
    <source>
        <strain evidence="5">cv. Xinhai21</strain>
        <tissue evidence="4">Leaf</tissue>
    </source>
</reference>
<name>A0A2P5XJ32_GOSBA</name>
<keyword evidence="3" id="KW-0067">ATP-binding</keyword>
<sequence length="124" mass="13692">MFRRLKSVRKHDDSCNESGSINNGTSSRFIAHTTISLNCSPDVKARCLYGGSIRTPPSRYGGVQVFTYKELELATDKFSEANVISNGGLGVMYKGVLEDGTMAAIKRLHRDGKQGERGFRMEVN</sequence>
<dbReference type="InterPro" id="IPR011009">
    <property type="entry name" value="Kinase-like_dom_sf"/>
</dbReference>
<evidence type="ECO:0000256" key="1">
    <source>
        <dbReference type="ARBA" id="ARBA00022527"/>
    </source>
</evidence>
<dbReference type="GO" id="GO:0004674">
    <property type="term" value="F:protein serine/threonine kinase activity"/>
    <property type="evidence" value="ECO:0007669"/>
    <property type="project" value="UniProtKB-KW"/>
</dbReference>
<dbReference type="AlphaFoldDB" id="A0A2P5XJ32"/>
<dbReference type="Proteomes" id="UP000239757">
    <property type="component" value="Unassembled WGS sequence"/>
</dbReference>
<dbReference type="EMBL" id="KZ664764">
    <property type="protein sequence ID" value="PPS03369.1"/>
    <property type="molecule type" value="Genomic_DNA"/>
</dbReference>
<evidence type="ECO:0000256" key="3">
    <source>
        <dbReference type="ARBA" id="ARBA00022840"/>
    </source>
</evidence>